<feature type="domain" description="Methyltransferase" evidence="1">
    <location>
        <begin position="44"/>
        <end position="156"/>
    </location>
</feature>
<dbReference type="PANTHER" id="PTHR43591">
    <property type="entry name" value="METHYLTRANSFERASE"/>
    <property type="match status" value="1"/>
</dbReference>
<organism evidence="2 3">
    <name type="scientific">Longibacter salinarum</name>
    <dbReference type="NCBI Taxonomy" id="1850348"/>
    <lineage>
        <taxon>Bacteria</taxon>
        <taxon>Pseudomonadati</taxon>
        <taxon>Rhodothermota</taxon>
        <taxon>Rhodothermia</taxon>
        <taxon>Rhodothermales</taxon>
        <taxon>Salisaetaceae</taxon>
        <taxon>Longibacter</taxon>
    </lineage>
</organism>
<proteinExistence type="predicted"/>
<dbReference type="RefSeq" id="WP_098077262.1">
    <property type="nucleotide sequence ID" value="NZ_PDEQ01000008.1"/>
</dbReference>
<dbReference type="AlphaFoldDB" id="A0A2A8CUS7"/>
<comment type="caution">
    <text evidence="2">The sequence shown here is derived from an EMBL/GenBank/DDBJ whole genome shotgun (WGS) entry which is preliminary data.</text>
</comment>
<reference evidence="2 3" key="1">
    <citation type="submission" date="2017-10" db="EMBL/GenBank/DDBJ databases">
        <title>Draft genome of Longibacter Salinarum.</title>
        <authorList>
            <person name="Goh K.M."/>
            <person name="Shamsir M.S."/>
            <person name="Lim S.W."/>
        </authorList>
    </citation>
    <scope>NUCLEOTIDE SEQUENCE [LARGE SCALE GENOMIC DNA]</scope>
    <source>
        <strain evidence="2 3">KCTC 52045</strain>
    </source>
</reference>
<dbReference type="Gene3D" id="3.40.50.150">
    <property type="entry name" value="Vaccinia Virus protein VP39"/>
    <property type="match status" value="1"/>
</dbReference>
<protein>
    <submittedName>
        <fullName evidence="2">Dimethylmenaquinone methyltransferase</fullName>
    </submittedName>
</protein>
<accession>A0A2A8CUS7</accession>
<evidence type="ECO:0000259" key="1">
    <source>
        <dbReference type="Pfam" id="PF13847"/>
    </source>
</evidence>
<dbReference type="SUPFAM" id="SSF53335">
    <property type="entry name" value="S-adenosyl-L-methionine-dependent methyltransferases"/>
    <property type="match status" value="1"/>
</dbReference>
<evidence type="ECO:0000313" key="2">
    <source>
        <dbReference type="EMBL" id="PEN12214.1"/>
    </source>
</evidence>
<dbReference type="EMBL" id="PDEQ01000008">
    <property type="protein sequence ID" value="PEN12214.1"/>
    <property type="molecule type" value="Genomic_DNA"/>
</dbReference>
<keyword evidence="3" id="KW-1185">Reference proteome</keyword>
<name>A0A2A8CUS7_9BACT</name>
<gene>
    <name evidence="2" type="ORF">CRI94_14335</name>
</gene>
<dbReference type="PANTHER" id="PTHR43591:SF24">
    <property type="entry name" value="2-METHOXY-6-POLYPRENYL-1,4-BENZOQUINOL METHYLASE, MITOCHONDRIAL"/>
    <property type="match status" value="1"/>
</dbReference>
<sequence length="282" mass="30779">MKDNVQRRVQRYGWDQAARDYDPCWQRPLKPAQDELLEQAALRPGQHVLDVACGTGLVTLPAADAVAPGGEVVATDISAGMIEQARALARERGIGNVTFERMDAEALEWTDRAPGSASGPGFDAALCSLGLMYVPDPEQALREMHRVLAPGGRAVASVWGARSRCGWSPVFPIVDRRVQSDVCPLFFRLGTGTALEAAFRAAGFTDVTSDRFRTMLPFESKEDACRAIFEGGPVALAWRTFDEETREGASAEYLDAIGPYREEGGYAIPGEFVITRGRKRAR</sequence>
<dbReference type="GO" id="GO:0008168">
    <property type="term" value="F:methyltransferase activity"/>
    <property type="evidence" value="ECO:0007669"/>
    <property type="project" value="UniProtKB-KW"/>
</dbReference>
<dbReference type="Proteomes" id="UP000220102">
    <property type="component" value="Unassembled WGS sequence"/>
</dbReference>
<dbReference type="InterPro" id="IPR029063">
    <property type="entry name" value="SAM-dependent_MTases_sf"/>
</dbReference>
<dbReference type="Pfam" id="PF13847">
    <property type="entry name" value="Methyltransf_31"/>
    <property type="match status" value="1"/>
</dbReference>
<dbReference type="CDD" id="cd02440">
    <property type="entry name" value="AdoMet_MTases"/>
    <property type="match status" value="1"/>
</dbReference>
<evidence type="ECO:0000313" key="3">
    <source>
        <dbReference type="Proteomes" id="UP000220102"/>
    </source>
</evidence>
<dbReference type="GO" id="GO:0032259">
    <property type="term" value="P:methylation"/>
    <property type="evidence" value="ECO:0007669"/>
    <property type="project" value="UniProtKB-KW"/>
</dbReference>
<keyword evidence="2" id="KW-0489">Methyltransferase</keyword>
<dbReference type="InterPro" id="IPR025714">
    <property type="entry name" value="Methyltranfer_dom"/>
</dbReference>
<keyword evidence="2" id="KW-0808">Transferase</keyword>
<dbReference type="OrthoDB" id="9795634at2"/>